<dbReference type="EMBL" id="CAXKWB010017913">
    <property type="protein sequence ID" value="CAL4119909.1"/>
    <property type="molecule type" value="Genomic_DNA"/>
</dbReference>
<dbReference type="AlphaFoldDB" id="A0AAV2R808"/>
<accession>A0AAV2R808</accession>
<evidence type="ECO:0000256" key="2">
    <source>
        <dbReference type="ARBA" id="ARBA00022670"/>
    </source>
</evidence>
<evidence type="ECO:0000256" key="3">
    <source>
        <dbReference type="ARBA" id="ARBA00022801"/>
    </source>
</evidence>
<keyword evidence="2" id="KW-0645">Protease</keyword>
<dbReference type="SMART" id="SM01179">
    <property type="entry name" value="DUF862"/>
    <property type="match status" value="1"/>
</dbReference>
<sequence>MATSSSTTPSANTADPGLPPAMPRRAMNGDDDTGYRLELYVYDLGRGLTKSLSEESSHDPLEGFWHTGVVAYGREYYFGPGGIESCRPGGTILGEPDKVEDLGESQVPYQLFLEYIFGLGEQAYRPGVYEVVKHNSNKFSDEVSGFLCGHGIPKDILALPQQLEDTEICNSVSSILKELDLKDSNSRSVNFSNFNNNLTNYIPTESRRNHDNSPELDELNQAIEEIRHNSALLEDRRNSINEKLLKKEKKKKKDKKDKKEKKEKKEKKKRSKSTDGRKSHINLDCVEDFNSPCHSGSGSRNHSRHNSEGDSQPQIISEPLNTLNPILPVENSSSGEFLSTEPEPFERLPSSREPTPTQHFTSTQRHTSGVPQNTQHTMGDSVPEEAPMAAPTRESPPAEALPEVEREPPITYKDDLDVRAEFEGLTSSLGSSLSPEENQHIDELRQYVLEDEGSWSLGENFNVLFGRVFHDENIPEAARYHLVRIMAVAALKDDVILLLHQDRKDHTIMNYANKVERLPPNQQEALALFFVNMFEHLSPSEWLLYISEWNEGGNQISNIRVSTKVAVNALLNTNLKVQDLGTALMYNLATKEVKTVVFDDVAPELAMAILQYFNSHPPEELLWRTMTALCRFCYASSEVPALIKMIGPEPSVFKGLSERIDNVIEEIDVKLSRVRLF</sequence>
<evidence type="ECO:0000313" key="6">
    <source>
        <dbReference type="EMBL" id="CAL4119909.1"/>
    </source>
</evidence>
<dbReference type="GO" id="GO:0070646">
    <property type="term" value="P:protein modification by small protein removal"/>
    <property type="evidence" value="ECO:0007669"/>
    <property type="project" value="TreeGrafter"/>
</dbReference>
<dbReference type="Gene3D" id="1.25.10.10">
    <property type="entry name" value="Leucine-rich Repeat Variant"/>
    <property type="match status" value="1"/>
</dbReference>
<evidence type="ECO:0000256" key="1">
    <source>
        <dbReference type="ARBA" id="ARBA00008140"/>
    </source>
</evidence>
<keyword evidence="7" id="KW-1185">Reference proteome</keyword>
<proteinExistence type="inferred from homology"/>
<feature type="compositionally biased region" description="Polar residues" evidence="4">
    <location>
        <begin position="309"/>
        <end position="337"/>
    </location>
</feature>
<dbReference type="Proteomes" id="UP001497623">
    <property type="component" value="Unassembled WGS sequence"/>
</dbReference>
<dbReference type="GO" id="GO:0008233">
    <property type="term" value="F:peptidase activity"/>
    <property type="evidence" value="ECO:0007669"/>
    <property type="project" value="UniProtKB-KW"/>
</dbReference>
<dbReference type="PANTHER" id="PTHR12378">
    <property type="entry name" value="DESUMOYLATING ISOPEPTIDASE"/>
    <property type="match status" value="1"/>
</dbReference>
<reference evidence="6 7" key="1">
    <citation type="submission" date="2024-05" db="EMBL/GenBank/DDBJ databases">
        <authorList>
            <person name="Wallberg A."/>
        </authorList>
    </citation>
    <scope>NUCLEOTIDE SEQUENCE [LARGE SCALE GENOMIC DNA]</scope>
</reference>
<feature type="compositionally biased region" description="Basic residues" evidence="4">
    <location>
        <begin position="246"/>
        <end position="271"/>
    </location>
</feature>
<feature type="compositionally biased region" description="Low complexity" evidence="4">
    <location>
        <begin position="1"/>
        <end position="14"/>
    </location>
</feature>
<dbReference type="InterPro" id="IPR008580">
    <property type="entry name" value="PPPDE_dom"/>
</dbReference>
<feature type="domain" description="PPPDE" evidence="5">
    <location>
        <begin position="35"/>
        <end position="165"/>
    </location>
</feature>
<evidence type="ECO:0000313" key="7">
    <source>
        <dbReference type="Proteomes" id="UP001497623"/>
    </source>
</evidence>
<evidence type="ECO:0000256" key="4">
    <source>
        <dbReference type="SAM" id="MobiDB-lite"/>
    </source>
</evidence>
<feature type="region of interest" description="Disordered" evidence="4">
    <location>
        <begin position="1"/>
        <end position="30"/>
    </location>
</feature>
<dbReference type="PROSITE" id="PS51858">
    <property type="entry name" value="PPPDE"/>
    <property type="match status" value="1"/>
</dbReference>
<gene>
    <name evidence="6" type="ORF">MNOR_LOCUS21876</name>
</gene>
<protein>
    <recommendedName>
        <fullName evidence="5">PPPDE domain-containing protein</fullName>
    </recommendedName>
</protein>
<dbReference type="InterPro" id="IPR042266">
    <property type="entry name" value="PPPDE_sf"/>
</dbReference>
<evidence type="ECO:0000259" key="5">
    <source>
        <dbReference type="PROSITE" id="PS51858"/>
    </source>
</evidence>
<dbReference type="InterPro" id="IPR011989">
    <property type="entry name" value="ARM-like"/>
</dbReference>
<dbReference type="Pfam" id="PF05903">
    <property type="entry name" value="Peptidase_C97"/>
    <property type="match status" value="1"/>
</dbReference>
<feature type="region of interest" description="Disordered" evidence="4">
    <location>
        <begin position="242"/>
        <end position="409"/>
    </location>
</feature>
<comment type="similarity">
    <text evidence="1">Belongs to the DeSI family.</text>
</comment>
<dbReference type="PANTHER" id="PTHR12378:SF7">
    <property type="entry name" value="DESUMOYLATING ISOPEPTIDASE 1"/>
    <property type="match status" value="1"/>
</dbReference>
<organism evidence="6 7">
    <name type="scientific">Meganyctiphanes norvegica</name>
    <name type="common">Northern krill</name>
    <name type="synonym">Thysanopoda norvegica</name>
    <dbReference type="NCBI Taxonomy" id="48144"/>
    <lineage>
        <taxon>Eukaryota</taxon>
        <taxon>Metazoa</taxon>
        <taxon>Ecdysozoa</taxon>
        <taxon>Arthropoda</taxon>
        <taxon>Crustacea</taxon>
        <taxon>Multicrustacea</taxon>
        <taxon>Malacostraca</taxon>
        <taxon>Eumalacostraca</taxon>
        <taxon>Eucarida</taxon>
        <taxon>Euphausiacea</taxon>
        <taxon>Euphausiidae</taxon>
        <taxon>Meganyctiphanes</taxon>
    </lineage>
</organism>
<dbReference type="GO" id="GO:0006508">
    <property type="term" value="P:proteolysis"/>
    <property type="evidence" value="ECO:0007669"/>
    <property type="project" value="UniProtKB-KW"/>
</dbReference>
<keyword evidence="3" id="KW-0378">Hydrolase</keyword>
<feature type="compositionally biased region" description="Polar residues" evidence="4">
    <location>
        <begin position="352"/>
        <end position="378"/>
    </location>
</feature>
<comment type="caution">
    <text evidence="6">The sequence shown here is derived from an EMBL/GenBank/DDBJ whole genome shotgun (WGS) entry which is preliminary data.</text>
</comment>
<name>A0AAV2R808_MEGNR</name>
<dbReference type="Gene3D" id="3.90.1720.30">
    <property type="entry name" value="PPPDE domains"/>
    <property type="match status" value="1"/>
</dbReference>